<evidence type="ECO:0000313" key="2">
    <source>
        <dbReference type="EMBL" id="KHJ34130.1"/>
    </source>
</evidence>
<dbReference type="STRING" id="52586.A0A0B1P9W3"/>
<evidence type="ECO:0000313" key="3">
    <source>
        <dbReference type="Proteomes" id="UP000030854"/>
    </source>
</evidence>
<dbReference type="GO" id="GO:0032259">
    <property type="term" value="P:methylation"/>
    <property type="evidence" value="ECO:0007669"/>
    <property type="project" value="UniProtKB-KW"/>
</dbReference>
<reference evidence="2 3" key="1">
    <citation type="journal article" date="2014" name="BMC Genomics">
        <title>Adaptive genomic structural variation in the grape powdery mildew pathogen, Erysiphe necator.</title>
        <authorList>
            <person name="Jones L."/>
            <person name="Riaz S."/>
            <person name="Morales-Cruz A."/>
            <person name="Amrine K.C."/>
            <person name="McGuire B."/>
            <person name="Gubler W.D."/>
            <person name="Walker M.A."/>
            <person name="Cantu D."/>
        </authorList>
    </citation>
    <scope>NUCLEOTIDE SEQUENCE [LARGE SCALE GENOMIC DNA]</scope>
    <source>
        <strain evidence="3">c</strain>
    </source>
</reference>
<proteinExistence type="predicted"/>
<accession>A0A0B1P9W3</accession>
<feature type="region of interest" description="Disordered" evidence="1">
    <location>
        <begin position="156"/>
        <end position="224"/>
    </location>
</feature>
<feature type="compositionally biased region" description="Basic and acidic residues" evidence="1">
    <location>
        <begin position="69"/>
        <end position="78"/>
    </location>
</feature>
<gene>
    <name evidence="2" type="ORF">EV44_g5266</name>
</gene>
<comment type="caution">
    <text evidence="2">The sequence shown here is derived from an EMBL/GenBank/DDBJ whole genome shotgun (WGS) entry which is preliminary data.</text>
</comment>
<dbReference type="GO" id="GO:0008168">
    <property type="term" value="F:methyltransferase activity"/>
    <property type="evidence" value="ECO:0007669"/>
    <property type="project" value="UniProtKB-KW"/>
</dbReference>
<keyword evidence="3" id="KW-1185">Reference proteome</keyword>
<feature type="compositionally biased region" description="Basic and acidic residues" evidence="1">
    <location>
        <begin position="496"/>
        <end position="506"/>
    </location>
</feature>
<protein>
    <submittedName>
        <fullName evidence="2">Putative s-adenosylmethionine-dependent methyltransferase-like protein</fullName>
    </submittedName>
</protein>
<keyword evidence="2" id="KW-0808">Transferase</keyword>
<dbReference type="AlphaFoldDB" id="A0A0B1P9W3"/>
<dbReference type="HOGENOM" id="CLU_491074_0_0_1"/>
<keyword evidence="2" id="KW-0489">Methyltransferase</keyword>
<organism evidence="2 3">
    <name type="scientific">Uncinula necator</name>
    <name type="common">Grape powdery mildew</name>
    <dbReference type="NCBI Taxonomy" id="52586"/>
    <lineage>
        <taxon>Eukaryota</taxon>
        <taxon>Fungi</taxon>
        <taxon>Dikarya</taxon>
        <taxon>Ascomycota</taxon>
        <taxon>Pezizomycotina</taxon>
        <taxon>Leotiomycetes</taxon>
        <taxon>Erysiphales</taxon>
        <taxon>Erysiphaceae</taxon>
        <taxon>Erysiphe</taxon>
    </lineage>
</organism>
<feature type="region of interest" description="Disordered" evidence="1">
    <location>
        <begin position="480"/>
        <end position="506"/>
    </location>
</feature>
<sequence length="555" mass="61940">MRTSSNRTSSEAKQNTLSSYGSRPNITRRITSQDAPHFSAPTNPNNLLVVGKNRAENEVPNRHSGHSYETSHQKEHLSNKSSNWHRNCQSVSQISLVSQEDSISGSINDQYSDLSCQQYYLTPLNQHPQLEAQHMAPSNSSITSRRAADTKLSLQLQQEARDNQSASYNRSQFSNHQPSTPGISPSFQGNQTQSHRPTPQKESYNGPQNEQRQNQAVLPTQERDINDNYKELVTKYKKVKGLYFEKTAQVEQLQNTLANQRLSQSRTSLDDSEYMTRLQRLEGAITNLAFNIRKDWQIVPGWLSQSVNCDAMKIGKHEMTAVGRAVITKFLVDEIFDQIFHPGLPMDISRNLKAIEKNIRNFSPAHNNHEESEALTARVVQWRLTTLDGLKDLLTPSESEVIKNQFIEGSTDNLSAVISSFLQEPNPPGINDSAHIIIELAVNIASNLPLESRDICITYPMPGSTLQPSIMKVENPIPSLGETIAGSEENESTQSGDKDENGNDKEGQGVLQAILGGNSSCKKVDDSSQIVRLSGFISVEVRGRQVLYKAPVWTM</sequence>
<feature type="compositionally biased region" description="Polar residues" evidence="1">
    <location>
        <begin position="156"/>
        <end position="218"/>
    </location>
</feature>
<feature type="region of interest" description="Disordered" evidence="1">
    <location>
        <begin position="58"/>
        <end position="84"/>
    </location>
</feature>
<name>A0A0B1P9W3_UNCNE</name>
<dbReference type="Proteomes" id="UP000030854">
    <property type="component" value="Unassembled WGS sequence"/>
</dbReference>
<dbReference type="EMBL" id="JNVN01001036">
    <property type="protein sequence ID" value="KHJ34130.1"/>
    <property type="molecule type" value="Genomic_DNA"/>
</dbReference>
<evidence type="ECO:0000256" key="1">
    <source>
        <dbReference type="SAM" id="MobiDB-lite"/>
    </source>
</evidence>
<feature type="region of interest" description="Disordered" evidence="1">
    <location>
        <begin position="1"/>
        <end position="25"/>
    </location>
</feature>